<dbReference type="InterPro" id="IPR010985">
    <property type="entry name" value="Ribbon_hlx_hlx"/>
</dbReference>
<keyword evidence="2" id="KW-1185">Reference proteome</keyword>
<dbReference type="Pfam" id="PF19891">
    <property type="entry name" value="DUF6364"/>
    <property type="match status" value="1"/>
</dbReference>
<dbReference type="Proteomes" id="UP001059836">
    <property type="component" value="Chromosome"/>
</dbReference>
<name>A0ABX6IKK2_9ACTN</name>
<dbReference type="RefSeq" id="WP_213243660.1">
    <property type="nucleotide sequence ID" value="NZ_CP045806.1"/>
</dbReference>
<proteinExistence type="predicted"/>
<protein>
    <submittedName>
        <fullName evidence="1">Ribbon-helix-helix protein, CopG family</fullName>
    </submittedName>
</protein>
<reference evidence="1" key="1">
    <citation type="journal article" date="2021" name="Nat. Microbiol.">
        <title>Cocultivation of an ultrasmall environmental parasitic bacterium with lytic ability against bacteria associated with wastewater foams.</title>
        <authorList>
            <person name="Batinovic S."/>
            <person name="Rose J.J.A."/>
            <person name="Ratcliffe J."/>
            <person name="Seviour R.J."/>
            <person name="Petrovski S."/>
        </authorList>
    </citation>
    <scope>NUCLEOTIDE SEQUENCE</scope>
    <source>
        <strain evidence="1">CON9</strain>
    </source>
</reference>
<organism evidence="1 2">
    <name type="scientific">Gordonia pseudamarae</name>
    <dbReference type="NCBI Taxonomy" id="2831662"/>
    <lineage>
        <taxon>Bacteria</taxon>
        <taxon>Bacillati</taxon>
        <taxon>Actinomycetota</taxon>
        <taxon>Actinomycetes</taxon>
        <taxon>Mycobacteriales</taxon>
        <taxon>Gordoniaceae</taxon>
        <taxon>Gordonia</taxon>
    </lineage>
</organism>
<sequence>MANRNITLSLPEELVRKAKVLAAERDTSVSALVAELVEHMAGGVDDYDSMWEKEIERMSGGTAMKVGDITWTRDELHRR</sequence>
<accession>A0ABX6IKK2</accession>
<dbReference type="SUPFAM" id="SSF47598">
    <property type="entry name" value="Ribbon-helix-helix"/>
    <property type="match status" value="1"/>
</dbReference>
<dbReference type="EMBL" id="CP045809">
    <property type="protein sequence ID" value="QHN35651.1"/>
    <property type="molecule type" value="Genomic_DNA"/>
</dbReference>
<evidence type="ECO:0000313" key="1">
    <source>
        <dbReference type="EMBL" id="QHN35651.1"/>
    </source>
</evidence>
<dbReference type="InterPro" id="IPR045944">
    <property type="entry name" value="DUF6364"/>
</dbReference>
<gene>
    <name evidence="1" type="ORF">GII31_12975</name>
</gene>
<evidence type="ECO:0000313" key="2">
    <source>
        <dbReference type="Proteomes" id="UP001059836"/>
    </source>
</evidence>